<dbReference type="GO" id="GO:0016811">
    <property type="term" value="F:hydrolase activity, acting on carbon-nitrogen (but not peptide) bonds, in linear amides"/>
    <property type="evidence" value="ECO:0007669"/>
    <property type="project" value="TreeGrafter"/>
</dbReference>
<dbReference type="PANTHER" id="PTHR43674:SF13">
    <property type="entry name" value="CN HYDROLASE DOMAIN-CONTAINING PROTEIN"/>
    <property type="match status" value="1"/>
</dbReference>
<dbReference type="InterPro" id="IPR036526">
    <property type="entry name" value="C-N_Hydrolase_sf"/>
</dbReference>
<dbReference type="Gene3D" id="3.60.110.10">
    <property type="entry name" value="Carbon-nitrogen hydrolase"/>
    <property type="match status" value="1"/>
</dbReference>
<dbReference type="Pfam" id="PF00795">
    <property type="entry name" value="CN_hydrolase"/>
    <property type="match status" value="1"/>
</dbReference>
<dbReference type="InterPro" id="IPR003010">
    <property type="entry name" value="C-N_Hydrolase"/>
</dbReference>
<dbReference type="SUPFAM" id="SSF56317">
    <property type="entry name" value="Carbon-nitrogen hydrolase"/>
    <property type="match status" value="1"/>
</dbReference>
<dbReference type="EMBL" id="KY379149">
    <property type="protein sequence ID" value="ARK19487.1"/>
    <property type="molecule type" value="Genomic_DNA"/>
</dbReference>
<protein>
    <submittedName>
        <fullName evidence="3">Hydrolase</fullName>
    </submittedName>
</protein>
<dbReference type="CDD" id="cd07197">
    <property type="entry name" value="nitrilase"/>
    <property type="match status" value="1"/>
</dbReference>
<evidence type="ECO:0000259" key="2">
    <source>
        <dbReference type="PROSITE" id="PS50263"/>
    </source>
</evidence>
<dbReference type="InterPro" id="IPR050345">
    <property type="entry name" value="Aliph_Amidase/BUP"/>
</dbReference>
<name>A0A1W6EUT4_9ACTN</name>
<evidence type="ECO:0000256" key="1">
    <source>
        <dbReference type="ARBA" id="ARBA00022801"/>
    </source>
</evidence>
<dbReference type="PROSITE" id="PS50263">
    <property type="entry name" value="CN_HYDROLASE"/>
    <property type="match status" value="1"/>
</dbReference>
<dbReference type="PANTHER" id="PTHR43674">
    <property type="entry name" value="NITRILASE C965.09-RELATED"/>
    <property type="match status" value="1"/>
</dbReference>
<dbReference type="AlphaFoldDB" id="A0A1W6EUT4"/>
<reference evidence="3" key="1">
    <citation type="journal article" date="2017" name="ACS Chem. Biol.">
        <title>Unified Biosynthetic Origin of the Benzodipyrrole Subunits in CC-1065.</title>
        <authorList>
            <person name="Wu S."/>
            <person name="Jian X.H."/>
            <person name="Yuan H."/>
            <person name="Jin W.B."/>
            <person name="Yin Y."/>
            <person name="Wang L.Y."/>
            <person name="Zhao J."/>
            <person name="Tang G.L."/>
        </authorList>
    </citation>
    <scope>NUCLEOTIDE SEQUENCE</scope>
    <source>
        <strain evidence="3">NRRL 11183</strain>
    </source>
</reference>
<gene>
    <name evidence="3" type="primary">c10L</name>
</gene>
<sequence>MKVAVVQTRWADDPADGLKNAHRAIEEATGSGDPDVICFPEFFLGPPWYMPGQSHLRGLTDTRIPGPVVDTFRELARDTRTNIVLGSIVEELDDGKYSNTSLFLDRNGEITGRAAKAHVFGNEMVVCRPADSLGVIETDFGRVGLAVCSDFWVPEAIRVMALAGVHTVFVPGGTLRQNQALMVNALRTTAYLNGVNVVYASSVGLVEGHRDGRVVQIHFAGTSLVVSPEGVTAQAGSARPQILHADVEPPEPRGDGEHWIAMRRPDAYAPLLGTYVGMHRDLAAELRTNLAASEADGRPAGPSTTTAPAGA</sequence>
<keyword evidence="1 3" id="KW-0378">Hydrolase</keyword>
<proteinExistence type="predicted"/>
<evidence type="ECO:0000313" key="3">
    <source>
        <dbReference type="EMBL" id="ARK19487.1"/>
    </source>
</evidence>
<organism evidence="3">
    <name type="scientific">Streptomyces zelensis</name>
    <dbReference type="NCBI Taxonomy" id="1981977"/>
    <lineage>
        <taxon>Bacteria</taxon>
        <taxon>Bacillati</taxon>
        <taxon>Actinomycetota</taxon>
        <taxon>Actinomycetes</taxon>
        <taxon>Kitasatosporales</taxon>
        <taxon>Streptomycetaceae</taxon>
        <taxon>Streptomyces</taxon>
    </lineage>
</organism>
<accession>A0A1W6EUT4</accession>
<feature type="domain" description="CN hydrolase" evidence="2">
    <location>
        <begin position="1"/>
        <end position="249"/>
    </location>
</feature>